<dbReference type="EMBL" id="CP092109">
    <property type="protein sequence ID" value="UWZ78583.1"/>
    <property type="molecule type" value="Genomic_DNA"/>
</dbReference>
<dbReference type="Proteomes" id="UP001060414">
    <property type="component" value="Chromosome"/>
</dbReference>
<reference evidence="5" key="1">
    <citation type="journal article" date="2022" name="Environ. Microbiol.">
        <title>Geoalkalibacter halelectricus SAP #1 sp. nov. possessing extracellular electron transfer and mineral#reducing capabilities from a haloalkaline environment.</title>
        <authorList>
            <person name="Yadav S."/>
            <person name="Singh R."/>
            <person name="Sundharam S.S."/>
            <person name="Chaudhary S."/>
            <person name="Krishnamurthi S."/>
            <person name="Patil S.A."/>
        </authorList>
    </citation>
    <scope>NUCLEOTIDE SEQUENCE</scope>
    <source>
        <strain evidence="5">SAP-1</strain>
    </source>
</reference>
<protein>
    <submittedName>
        <fullName evidence="5">Glycosyltransferase</fullName>
        <ecNumber evidence="5">2.4.-.-</ecNumber>
    </submittedName>
</protein>
<dbReference type="InterPro" id="IPR001173">
    <property type="entry name" value="Glyco_trans_2-like"/>
</dbReference>
<evidence type="ECO:0000256" key="3">
    <source>
        <dbReference type="ARBA" id="ARBA00022679"/>
    </source>
</evidence>
<keyword evidence="2 5" id="KW-0328">Glycosyltransferase</keyword>
<dbReference type="PANTHER" id="PTHR43685">
    <property type="entry name" value="GLYCOSYLTRANSFERASE"/>
    <property type="match status" value="1"/>
</dbReference>
<dbReference type="SUPFAM" id="SSF53448">
    <property type="entry name" value="Nucleotide-diphospho-sugar transferases"/>
    <property type="match status" value="1"/>
</dbReference>
<accession>A0ABY5ZHG1</accession>
<dbReference type="Pfam" id="PF00535">
    <property type="entry name" value="Glycos_transf_2"/>
    <property type="match status" value="1"/>
</dbReference>
<dbReference type="RefSeq" id="WP_260746937.1">
    <property type="nucleotide sequence ID" value="NZ_CP092109.1"/>
</dbReference>
<comment type="similarity">
    <text evidence="1">Belongs to the glycosyltransferase 2 family.</text>
</comment>
<keyword evidence="6" id="KW-1185">Reference proteome</keyword>
<evidence type="ECO:0000313" key="6">
    <source>
        <dbReference type="Proteomes" id="UP001060414"/>
    </source>
</evidence>
<evidence type="ECO:0000313" key="5">
    <source>
        <dbReference type="EMBL" id="UWZ78583.1"/>
    </source>
</evidence>
<evidence type="ECO:0000256" key="1">
    <source>
        <dbReference type="ARBA" id="ARBA00006739"/>
    </source>
</evidence>
<dbReference type="GO" id="GO:0016757">
    <property type="term" value="F:glycosyltransferase activity"/>
    <property type="evidence" value="ECO:0007669"/>
    <property type="project" value="UniProtKB-KW"/>
</dbReference>
<dbReference type="InterPro" id="IPR029044">
    <property type="entry name" value="Nucleotide-diphossugar_trans"/>
</dbReference>
<dbReference type="EC" id="2.4.-.-" evidence="5"/>
<dbReference type="Gene3D" id="3.90.550.10">
    <property type="entry name" value="Spore Coat Polysaccharide Biosynthesis Protein SpsA, Chain A"/>
    <property type="match status" value="1"/>
</dbReference>
<evidence type="ECO:0000256" key="2">
    <source>
        <dbReference type="ARBA" id="ARBA00022676"/>
    </source>
</evidence>
<evidence type="ECO:0000259" key="4">
    <source>
        <dbReference type="Pfam" id="PF00535"/>
    </source>
</evidence>
<dbReference type="InterPro" id="IPR050834">
    <property type="entry name" value="Glycosyltransf_2"/>
</dbReference>
<organism evidence="5 6">
    <name type="scientific">Geoalkalibacter halelectricus</name>
    <dbReference type="NCBI Taxonomy" id="2847045"/>
    <lineage>
        <taxon>Bacteria</taxon>
        <taxon>Pseudomonadati</taxon>
        <taxon>Thermodesulfobacteriota</taxon>
        <taxon>Desulfuromonadia</taxon>
        <taxon>Desulfuromonadales</taxon>
        <taxon>Geoalkalibacteraceae</taxon>
        <taxon>Geoalkalibacter</taxon>
    </lineage>
</organism>
<dbReference type="PANTHER" id="PTHR43685:SF5">
    <property type="entry name" value="GLYCOSYLTRANSFERASE EPSE-RELATED"/>
    <property type="match status" value="1"/>
</dbReference>
<sequence length="335" mass="37861">MSYPQVSILLAVRNEQSYLPAALASLQAQTLSDWELIAVDDGSRDATAAILAAAARRDRRIRLFRRPWRGLVAALNYGLARCRAPLIARMDGDDLCHPRRLQLQASFLRRHPDIGLVATAVRHFPRHRISDGMRAYESWQNDLIDPQDIQRDLYVESPFAHPSVMLRKRILAQAGGYQDHPWAEDYDLWLRLARLGVRFARLPQVLLFWRDRPRRLTRTAPQCSAAAFRACKIHHLRQGFLRHATAVTLWGAGMEGKAWRKALDAAGIGVTRWIEVDRRKIGQRIHGAPVLGAEELHPGGPPLLVTIGARNARPQVRAWAAKKGLCEGRDFMVVT</sequence>
<gene>
    <name evidence="5" type="ORF">L9S41_12950</name>
</gene>
<name>A0ABY5ZHG1_9BACT</name>
<feature type="domain" description="Glycosyltransferase 2-like" evidence="4">
    <location>
        <begin position="7"/>
        <end position="171"/>
    </location>
</feature>
<proteinExistence type="inferred from homology"/>
<keyword evidence="3 5" id="KW-0808">Transferase</keyword>